<keyword evidence="1" id="KW-0472">Membrane</keyword>
<feature type="transmembrane region" description="Helical" evidence="1">
    <location>
        <begin position="146"/>
        <end position="167"/>
    </location>
</feature>
<dbReference type="AlphaFoldDB" id="A0A8S9NE47"/>
<sequence>MKITHELYYTRREGENKIQIDQRRWQSWSCPKSANISSSISALLSTLKEESSLGCHKLWLFRSCHSLVLHKEENHHHPGTVEMKGLILLTDINLTNVNTKVNNQAGSVRKFYIKDPMKSQNSPVLIILIRLVMAAMYLTHSFPCSFFFFIEVAHCLYLAFILGTDAARTQNYNFRYKEHVPSIWL</sequence>
<evidence type="ECO:0000313" key="3">
    <source>
        <dbReference type="Proteomes" id="UP000712600"/>
    </source>
</evidence>
<organism evidence="2 3">
    <name type="scientific">Brassica cretica</name>
    <name type="common">Mustard</name>
    <dbReference type="NCBI Taxonomy" id="69181"/>
    <lineage>
        <taxon>Eukaryota</taxon>
        <taxon>Viridiplantae</taxon>
        <taxon>Streptophyta</taxon>
        <taxon>Embryophyta</taxon>
        <taxon>Tracheophyta</taxon>
        <taxon>Spermatophyta</taxon>
        <taxon>Magnoliopsida</taxon>
        <taxon>eudicotyledons</taxon>
        <taxon>Gunneridae</taxon>
        <taxon>Pentapetalae</taxon>
        <taxon>rosids</taxon>
        <taxon>malvids</taxon>
        <taxon>Brassicales</taxon>
        <taxon>Brassicaceae</taxon>
        <taxon>Brassiceae</taxon>
        <taxon>Brassica</taxon>
    </lineage>
</organism>
<reference evidence="2" key="1">
    <citation type="submission" date="2019-12" db="EMBL/GenBank/DDBJ databases">
        <title>Genome sequencing and annotation of Brassica cretica.</title>
        <authorList>
            <person name="Studholme D.J."/>
            <person name="Sarris P."/>
        </authorList>
    </citation>
    <scope>NUCLEOTIDE SEQUENCE</scope>
    <source>
        <strain evidence="2">PFS-109/04</strain>
        <tissue evidence="2">Leaf</tissue>
    </source>
</reference>
<gene>
    <name evidence="2" type="ORF">F2Q69_00045822</name>
</gene>
<protein>
    <submittedName>
        <fullName evidence="2">Uncharacterized protein</fullName>
    </submittedName>
</protein>
<proteinExistence type="predicted"/>
<evidence type="ECO:0000256" key="1">
    <source>
        <dbReference type="SAM" id="Phobius"/>
    </source>
</evidence>
<dbReference type="Proteomes" id="UP000712600">
    <property type="component" value="Unassembled WGS sequence"/>
</dbReference>
<name>A0A8S9NE47_BRACR</name>
<evidence type="ECO:0000313" key="2">
    <source>
        <dbReference type="EMBL" id="KAF3502710.1"/>
    </source>
</evidence>
<comment type="caution">
    <text evidence="2">The sequence shown here is derived from an EMBL/GenBank/DDBJ whole genome shotgun (WGS) entry which is preliminary data.</text>
</comment>
<keyword evidence="1" id="KW-1133">Transmembrane helix</keyword>
<accession>A0A8S9NE47</accession>
<dbReference type="EMBL" id="QGKX02001621">
    <property type="protein sequence ID" value="KAF3502710.1"/>
    <property type="molecule type" value="Genomic_DNA"/>
</dbReference>
<keyword evidence="1" id="KW-0812">Transmembrane</keyword>
<feature type="transmembrane region" description="Helical" evidence="1">
    <location>
        <begin position="122"/>
        <end position="140"/>
    </location>
</feature>